<keyword evidence="7 11" id="KW-0472">Membrane</keyword>
<proteinExistence type="predicted"/>
<keyword evidence="4 11" id="KW-0812">Transmembrane</keyword>
<dbReference type="GO" id="GO:0005886">
    <property type="term" value="C:plasma membrane"/>
    <property type="evidence" value="ECO:0007669"/>
    <property type="project" value="InterPro"/>
</dbReference>
<feature type="transmembrane region" description="Helical" evidence="11">
    <location>
        <begin position="6"/>
        <end position="25"/>
    </location>
</feature>
<evidence type="ECO:0000256" key="4">
    <source>
        <dbReference type="ARBA" id="ARBA00022692"/>
    </source>
</evidence>
<feature type="transmembrane region" description="Helical" evidence="11">
    <location>
        <begin position="106"/>
        <end position="132"/>
    </location>
</feature>
<evidence type="ECO:0000256" key="7">
    <source>
        <dbReference type="ARBA" id="ARBA00023136"/>
    </source>
</evidence>
<feature type="transmembrane region" description="Helical" evidence="11">
    <location>
        <begin position="152"/>
        <end position="178"/>
    </location>
</feature>
<dbReference type="GO" id="GO:0008654">
    <property type="term" value="P:phospholipid biosynthetic process"/>
    <property type="evidence" value="ECO:0007669"/>
    <property type="project" value="UniProtKB-KW"/>
</dbReference>
<feature type="transmembrane region" description="Helical" evidence="11">
    <location>
        <begin position="51"/>
        <end position="71"/>
    </location>
</feature>
<evidence type="ECO:0000256" key="1">
    <source>
        <dbReference type="ARBA" id="ARBA00022475"/>
    </source>
</evidence>
<evidence type="ECO:0000256" key="2">
    <source>
        <dbReference type="ARBA" id="ARBA00022516"/>
    </source>
</evidence>
<keyword evidence="5 11" id="KW-1133">Transmembrane helix</keyword>
<evidence type="ECO:0000256" key="3">
    <source>
        <dbReference type="ARBA" id="ARBA00022679"/>
    </source>
</evidence>
<name>A0A2K3UWS5_9DEIO</name>
<dbReference type="NCBIfam" id="NF010978">
    <property type="entry name" value="PRK14401.1"/>
    <property type="match status" value="1"/>
</dbReference>
<evidence type="ECO:0000256" key="8">
    <source>
        <dbReference type="ARBA" id="ARBA00023209"/>
    </source>
</evidence>
<keyword evidence="3" id="KW-0808">Transferase</keyword>
<dbReference type="PANTHER" id="PTHR30309">
    <property type="entry name" value="INNER MEMBRANE PROTEIN YGIH"/>
    <property type="match status" value="1"/>
</dbReference>
<accession>A0A2K3UWS5</accession>
<evidence type="ECO:0000256" key="9">
    <source>
        <dbReference type="ARBA" id="ARBA00023264"/>
    </source>
</evidence>
<protein>
    <submittedName>
        <fullName evidence="12">Uncharacterized protein</fullName>
    </submittedName>
</protein>
<keyword evidence="2" id="KW-0444">Lipid biosynthesis</keyword>
<dbReference type="GO" id="GO:0043772">
    <property type="term" value="F:acyl-phosphate glycerol-3-phosphate acyltransferase activity"/>
    <property type="evidence" value="ECO:0007669"/>
    <property type="project" value="InterPro"/>
</dbReference>
<dbReference type="InterPro" id="IPR003811">
    <property type="entry name" value="G3P_acylTferase_PlsY"/>
</dbReference>
<organism evidence="12 13">
    <name type="scientific">Deinococcus koreensis</name>
    <dbReference type="NCBI Taxonomy" id="2054903"/>
    <lineage>
        <taxon>Bacteria</taxon>
        <taxon>Thermotogati</taxon>
        <taxon>Deinococcota</taxon>
        <taxon>Deinococci</taxon>
        <taxon>Deinococcales</taxon>
        <taxon>Deinococcaceae</taxon>
        <taxon>Deinococcus</taxon>
    </lineage>
</organism>
<reference evidence="12 13" key="1">
    <citation type="submission" date="2018-01" db="EMBL/GenBank/DDBJ databases">
        <title>Deinococcus koreensis sp. nov., a radiation-resistant bacterium isolated from river water.</title>
        <authorList>
            <person name="Choi A."/>
        </authorList>
    </citation>
    <scope>NUCLEOTIDE SEQUENCE [LARGE SCALE GENOMIC DNA]</scope>
    <source>
        <strain evidence="12 13">SJW1-2</strain>
    </source>
</reference>
<gene>
    <name evidence="12" type="ORF">CVO96_06010</name>
</gene>
<dbReference type="Proteomes" id="UP000236379">
    <property type="component" value="Unassembled WGS sequence"/>
</dbReference>
<evidence type="ECO:0000256" key="5">
    <source>
        <dbReference type="ARBA" id="ARBA00022989"/>
    </source>
</evidence>
<dbReference type="AlphaFoldDB" id="A0A2K3UWS5"/>
<keyword evidence="8" id="KW-0594">Phospholipid biosynthesis</keyword>
<evidence type="ECO:0000313" key="13">
    <source>
        <dbReference type="Proteomes" id="UP000236379"/>
    </source>
</evidence>
<keyword evidence="6" id="KW-0443">Lipid metabolism</keyword>
<evidence type="ECO:0000256" key="6">
    <source>
        <dbReference type="ARBA" id="ARBA00023098"/>
    </source>
</evidence>
<evidence type="ECO:0000313" key="12">
    <source>
        <dbReference type="EMBL" id="PNY80988.1"/>
    </source>
</evidence>
<keyword evidence="9" id="KW-1208">Phospholipid metabolism</keyword>
<dbReference type="SMART" id="SM01207">
    <property type="entry name" value="G3P_acyltransf"/>
    <property type="match status" value="1"/>
</dbReference>
<keyword evidence="13" id="KW-1185">Reference proteome</keyword>
<feature type="compositionally biased region" description="Low complexity" evidence="10">
    <location>
        <begin position="192"/>
        <end position="208"/>
    </location>
</feature>
<keyword evidence="1" id="KW-1003">Cell membrane</keyword>
<feature type="transmembrane region" description="Helical" evidence="11">
    <location>
        <begin position="77"/>
        <end position="94"/>
    </location>
</feature>
<dbReference type="PANTHER" id="PTHR30309:SF0">
    <property type="entry name" value="GLYCEROL-3-PHOSPHATE ACYLTRANSFERASE-RELATED"/>
    <property type="match status" value="1"/>
</dbReference>
<sequence length="226" mass="23570">MLAPPLFVVAMSYLLGSLVAGVLYSRARGEDIRGRDLPGGSGTYRQYGRRAALMVTALDMLKGALAALLALALTPEATWLAVLGVVLGHCYPVFFRFRGGGGIAPLLGALLVAAPLTLLGTLGTALLVIPLYRRFLQARLKLNAVPVATVVALPLGLLLAGRFGGLADLLVGGAVMALRAAHLLIRPPVREAQPSTTQPSTTQSSTTPPASPQPEPRPDTRAANRP</sequence>
<dbReference type="Pfam" id="PF02660">
    <property type="entry name" value="G3P_acyltransf"/>
    <property type="match status" value="1"/>
</dbReference>
<evidence type="ECO:0000256" key="10">
    <source>
        <dbReference type="SAM" id="MobiDB-lite"/>
    </source>
</evidence>
<dbReference type="OrthoDB" id="69230at2"/>
<feature type="region of interest" description="Disordered" evidence="10">
    <location>
        <begin position="189"/>
        <end position="226"/>
    </location>
</feature>
<evidence type="ECO:0000256" key="11">
    <source>
        <dbReference type="SAM" id="Phobius"/>
    </source>
</evidence>
<feature type="compositionally biased region" description="Basic and acidic residues" evidence="10">
    <location>
        <begin position="216"/>
        <end position="226"/>
    </location>
</feature>
<comment type="caution">
    <text evidence="12">The sequence shown here is derived from an EMBL/GenBank/DDBJ whole genome shotgun (WGS) entry which is preliminary data.</text>
</comment>
<dbReference type="EMBL" id="PPPD01000001">
    <property type="protein sequence ID" value="PNY80988.1"/>
    <property type="molecule type" value="Genomic_DNA"/>
</dbReference>